<gene>
    <name evidence="7" type="primary">traF</name>
    <name evidence="7" type="ORF">Lisr_2588</name>
</gene>
<name>A0A0W0V2M1_9GAMM</name>
<dbReference type="InterPro" id="IPR036286">
    <property type="entry name" value="LexA/Signal_pep-like_sf"/>
</dbReference>
<comment type="similarity">
    <text evidence="2">Belongs to the peptidase S26C family.</text>
</comment>
<comment type="subcellular location">
    <subcellularLocation>
        <location evidence="1">Periplasm</location>
    </subcellularLocation>
</comment>
<dbReference type="SUPFAM" id="SSF51306">
    <property type="entry name" value="LexA/Signal peptidase"/>
    <property type="match status" value="1"/>
</dbReference>
<dbReference type="Pfam" id="PF10502">
    <property type="entry name" value="Peptidase_S26"/>
    <property type="match status" value="1"/>
</dbReference>
<evidence type="ECO:0000256" key="2">
    <source>
        <dbReference type="ARBA" id="ARBA00005849"/>
    </source>
</evidence>
<sequence length="182" mass="20542">MRKLTAWISIFLLSILSAVLLLIAMGFRINMTDSIPIGLYRISNIKNLKNAFVIFCPEDKPVFQQAKNRGYIGSGFCPGGYGYLMKKVVAIKGDIISVTDEGVLVNHQLISFSKPISTDGINRPLPQWRTIDYQLKEDEILTMTSQSAWSFDSRYYGPVHLSQIKGIITPVWVKATMEKLHE</sequence>
<organism evidence="7 8">
    <name type="scientific">Legionella israelensis</name>
    <dbReference type="NCBI Taxonomy" id="454"/>
    <lineage>
        <taxon>Bacteria</taxon>
        <taxon>Pseudomonadati</taxon>
        <taxon>Pseudomonadota</taxon>
        <taxon>Gammaproteobacteria</taxon>
        <taxon>Legionellales</taxon>
        <taxon>Legionellaceae</taxon>
        <taxon>Legionella</taxon>
    </lineage>
</organism>
<evidence type="ECO:0000256" key="4">
    <source>
        <dbReference type="ARBA" id="ARBA00022764"/>
    </source>
</evidence>
<evidence type="ECO:0000259" key="6">
    <source>
        <dbReference type="Pfam" id="PF10502"/>
    </source>
</evidence>
<dbReference type="OrthoDB" id="5360818at2"/>
<dbReference type="AlphaFoldDB" id="A0A0W0V2M1"/>
<keyword evidence="8" id="KW-1185">Reference proteome</keyword>
<dbReference type="GO" id="GO:0004252">
    <property type="term" value="F:serine-type endopeptidase activity"/>
    <property type="evidence" value="ECO:0007669"/>
    <property type="project" value="InterPro"/>
</dbReference>
<dbReference type="PATRIC" id="fig|454.4.peg.2841"/>
<dbReference type="NCBIfam" id="NF010459">
    <property type="entry name" value="PRK13884.1"/>
    <property type="match status" value="1"/>
</dbReference>
<dbReference type="STRING" id="454.Lisr_2588"/>
<dbReference type="Proteomes" id="UP000054761">
    <property type="component" value="Unassembled WGS sequence"/>
</dbReference>
<accession>A0A0W0V2M1</accession>
<proteinExistence type="inferred from homology"/>
<dbReference type="InterPro" id="IPR019533">
    <property type="entry name" value="Peptidase_S26"/>
</dbReference>
<protein>
    <submittedName>
        <fullName evidence="7">Conjugal transfer peptidase TraF</fullName>
    </submittedName>
</protein>
<keyword evidence="4" id="KW-0574">Periplasm</keyword>
<dbReference type="GO" id="GO:0006465">
    <property type="term" value="P:signal peptide processing"/>
    <property type="evidence" value="ECO:0007669"/>
    <property type="project" value="InterPro"/>
</dbReference>
<dbReference type="Gene3D" id="2.10.109.10">
    <property type="entry name" value="Umud Fragment, subunit A"/>
    <property type="match status" value="1"/>
</dbReference>
<comment type="caution">
    <text evidence="7">The sequence shown here is derived from an EMBL/GenBank/DDBJ whole genome shotgun (WGS) entry which is preliminary data.</text>
</comment>
<keyword evidence="5" id="KW-0184">Conjugation</keyword>
<dbReference type="RefSeq" id="WP_058502864.1">
    <property type="nucleotide sequence ID" value="NZ_CAAAJA010000022.1"/>
</dbReference>
<evidence type="ECO:0000313" key="8">
    <source>
        <dbReference type="Proteomes" id="UP000054761"/>
    </source>
</evidence>
<evidence type="ECO:0000256" key="3">
    <source>
        <dbReference type="ARBA" id="ARBA00022729"/>
    </source>
</evidence>
<dbReference type="GO" id="GO:0042597">
    <property type="term" value="C:periplasmic space"/>
    <property type="evidence" value="ECO:0007669"/>
    <property type="project" value="UniProtKB-SubCell"/>
</dbReference>
<evidence type="ECO:0000256" key="5">
    <source>
        <dbReference type="ARBA" id="ARBA00022971"/>
    </source>
</evidence>
<evidence type="ECO:0000256" key="1">
    <source>
        <dbReference type="ARBA" id="ARBA00004418"/>
    </source>
</evidence>
<feature type="domain" description="Peptidase S26" evidence="6">
    <location>
        <begin position="7"/>
        <end position="171"/>
    </location>
</feature>
<reference evidence="7 8" key="1">
    <citation type="submission" date="2015-11" db="EMBL/GenBank/DDBJ databases">
        <title>Genomic analysis of 38 Legionella species identifies large and diverse effector repertoires.</title>
        <authorList>
            <person name="Burstein D."/>
            <person name="Amaro F."/>
            <person name="Zusman T."/>
            <person name="Lifshitz Z."/>
            <person name="Cohen O."/>
            <person name="Gilbert J.A."/>
            <person name="Pupko T."/>
            <person name="Shuman H.A."/>
            <person name="Segal G."/>
        </authorList>
    </citation>
    <scope>NUCLEOTIDE SEQUENCE [LARGE SCALE GENOMIC DNA]</scope>
    <source>
        <strain evidence="7 8">Bercovier 4</strain>
    </source>
</reference>
<dbReference type="NCBIfam" id="TIGR02771">
    <property type="entry name" value="TraF_Ti"/>
    <property type="match status" value="1"/>
</dbReference>
<dbReference type="EMBL" id="LNYH01000149">
    <property type="protein sequence ID" value="KTD14360.1"/>
    <property type="molecule type" value="Genomic_DNA"/>
</dbReference>
<keyword evidence="3" id="KW-0732">Signal</keyword>
<evidence type="ECO:0000313" key="7">
    <source>
        <dbReference type="EMBL" id="KTD14360.1"/>
    </source>
</evidence>
<dbReference type="InterPro" id="IPR014139">
    <property type="entry name" value="Peptidase_S26C_TraF"/>
</dbReference>